<name>A0ABS8UBG0_9GAMM</name>
<accession>A0ABS8UBG0</accession>
<evidence type="ECO:0000313" key="2">
    <source>
        <dbReference type="EMBL" id="MCD9096212.1"/>
    </source>
</evidence>
<proteinExistence type="predicted"/>
<gene>
    <name evidence="2" type="ORF">LTT95_04585</name>
</gene>
<dbReference type="PROSITE" id="PS51257">
    <property type="entry name" value="PROKAR_LIPOPROTEIN"/>
    <property type="match status" value="1"/>
</dbReference>
<feature type="chain" id="PRO_5047528339" evidence="1">
    <location>
        <begin position="24"/>
        <end position="109"/>
    </location>
</feature>
<reference evidence="2" key="1">
    <citation type="submission" date="2021-12" db="EMBL/GenBank/DDBJ databases">
        <authorList>
            <person name="Ulrich A."/>
        </authorList>
    </citation>
    <scope>NUCLEOTIDE SEQUENCE</scope>
    <source>
        <strain evidence="2">A1P009</strain>
    </source>
</reference>
<comment type="caution">
    <text evidence="2">The sequence shown here is derived from an EMBL/GenBank/DDBJ whole genome shotgun (WGS) entry which is preliminary data.</text>
</comment>
<evidence type="ECO:0000313" key="3">
    <source>
        <dbReference type="Proteomes" id="UP001430360"/>
    </source>
</evidence>
<feature type="signal peptide" evidence="1">
    <location>
        <begin position="1"/>
        <end position="23"/>
    </location>
</feature>
<evidence type="ECO:0000256" key="1">
    <source>
        <dbReference type="SAM" id="SignalP"/>
    </source>
</evidence>
<dbReference type="RefSeq" id="WP_232134683.1">
    <property type="nucleotide sequence ID" value="NZ_JAJQKU010000001.1"/>
</dbReference>
<organism evidence="2 3">
    <name type="scientific">Luteimonas fraxinea</name>
    <dbReference type="NCBI Taxonomy" id="2901869"/>
    <lineage>
        <taxon>Bacteria</taxon>
        <taxon>Pseudomonadati</taxon>
        <taxon>Pseudomonadota</taxon>
        <taxon>Gammaproteobacteria</taxon>
        <taxon>Lysobacterales</taxon>
        <taxon>Lysobacteraceae</taxon>
        <taxon>Luteimonas</taxon>
    </lineage>
</organism>
<protein>
    <submittedName>
        <fullName evidence="2">Uncharacterized protein</fullName>
    </submittedName>
</protein>
<sequence length="109" mass="11356">MKGTLLAVMAVATLALAPKIASAQSVTISCETENFCVADASGFSYDTLSWHADTSGTGAIFPANCTNQNFCSFYCLSYPGTFSMTVNYSLNGQIIGSATAQARCVGEVT</sequence>
<reference evidence="2" key="2">
    <citation type="journal article" date="2022" name="Syst. Appl. Microbiol.">
        <title>Physiological and genomic characterisation of Luteimonas fraxinea sp. nov., a bacterial species associated with trees tolerant to ash dieback.</title>
        <authorList>
            <person name="Ulrich K."/>
            <person name="Becker R."/>
            <person name="Behrendt U."/>
            <person name="Kube M."/>
            <person name="Schneck V."/>
            <person name="Ulrich A."/>
        </authorList>
    </citation>
    <scope>NUCLEOTIDE SEQUENCE</scope>
    <source>
        <strain evidence="2">A1P009</strain>
    </source>
</reference>
<keyword evidence="3" id="KW-1185">Reference proteome</keyword>
<keyword evidence="1" id="KW-0732">Signal</keyword>
<dbReference type="EMBL" id="JAJQKU010000001">
    <property type="protein sequence ID" value="MCD9096212.1"/>
    <property type="molecule type" value="Genomic_DNA"/>
</dbReference>
<dbReference type="Proteomes" id="UP001430360">
    <property type="component" value="Unassembled WGS sequence"/>
</dbReference>